<dbReference type="InterPro" id="IPR002821">
    <property type="entry name" value="Hydantoinase_A"/>
</dbReference>
<dbReference type="Pfam" id="PF01968">
    <property type="entry name" value="Hydantoinase_A"/>
    <property type="match status" value="1"/>
</dbReference>
<evidence type="ECO:0000313" key="2">
    <source>
        <dbReference type="EMBL" id="GII92544.1"/>
    </source>
</evidence>
<organism evidence="2 3">
    <name type="scientific">Sinosporangium siamense</name>
    <dbReference type="NCBI Taxonomy" id="1367973"/>
    <lineage>
        <taxon>Bacteria</taxon>
        <taxon>Bacillati</taxon>
        <taxon>Actinomycetota</taxon>
        <taxon>Actinomycetes</taxon>
        <taxon>Streptosporangiales</taxon>
        <taxon>Streptosporangiaceae</taxon>
        <taxon>Sinosporangium</taxon>
    </lineage>
</organism>
<dbReference type="InterPro" id="IPR045079">
    <property type="entry name" value="Oxoprolinase-like"/>
</dbReference>
<evidence type="ECO:0000259" key="1">
    <source>
        <dbReference type="Pfam" id="PF01968"/>
    </source>
</evidence>
<dbReference type="RefSeq" id="WP_204025448.1">
    <property type="nucleotide sequence ID" value="NZ_BOOW01000018.1"/>
</dbReference>
<dbReference type="GO" id="GO:0016787">
    <property type="term" value="F:hydrolase activity"/>
    <property type="evidence" value="ECO:0007669"/>
    <property type="project" value="InterPro"/>
</dbReference>
<dbReference type="Proteomes" id="UP000606172">
    <property type="component" value="Unassembled WGS sequence"/>
</dbReference>
<sequence>MNTGGPFRLGISIAGPRFGAVAVDDSGRVVASEVTEGFGGLAVVVGSVLKQVGAGRIGAAMLAMSAFADWLRDHRTVGRVGVLRVGATPTTAVPPLAGWPREVAERVAGPWLTTAGGIDIDGSTAGELDLDAVRDFAGRCGTAASAVAVSGSFSYLDNRPERAAAAVVRDVLGAGYPITLSDDVGGFGLYERENAAILNAALGARAQTLIEGVRSILHEHGVGTELFVARNDGTLVTAPGAAALPIHIVSGHLAAVVRGHARMAGVENAIVVGGGGRHPGAGVVRHGRLVLEPTPTLAGVRTNQPVPLGFMAPAGMTEDHLVSWLRRRVGDLPVLDSEAGGPAIAAAVGVALAPVSGNVWSFVGDGGDRVEGIAEAGRQAVDRAVLAGADPAGTEVRQVVETQATYMSGGALRLFVQAAGRPFSSESRVP</sequence>
<dbReference type="AlphaFoldDB" id="A0A919RIL9"/>
<name>A0A919RIL9_9ACTN</name>
<evidence type="ECO:0000313" key="3">
    <source>
        <dbReference type="Proteomes" id="UP000606172"/>
    </source>
</evidence>
<dbReference type="EMBL" id="BOOW01000018">
    <property type="protein sequence ID" value="GII92544.1"/>
    <property type="molecule type" value="Genomic_DNA"/>
</dbReference>
<protein>
    <recommendedName>
        <fullName evidence="1">Hydantoinase A/oxoprolinase domain-containing protein</fullName>
    </recommendedName>
</protein>
<gene>
    <name evidence="2" type="ORF">Ssi02_27750</name>
</gene>
<proteinExistence type="predicted"/>
<comment type="caution">
    <text evidence="2">The sequence shown here is derived from an EMBL/GenBank/DDBJ whole genome shotgun (WGS) entry which is preliminary data.</text>
</comment>
<keyword evidence="3" id="KW-1185">Reference proteome</keyword>
<dbReference type="PANTHER" id="PTHR11365">
    <property type="entry name" value="5-OXOPROLINASE RELATED"/>
    <property type="match status" value="1"/>
</dbReference>
<feature type="domain" description="Hydantoinase A/oxoprolinase" evidence="1">
    <location>
        <begin position="192"/>
        <end position="305"/>
    </location>
</feature>
<accession>A0A919RIL9</accession>
<reference evidence="2" key="1">
    <citation type="submission" date="2021-01" db="EMBL/GenBank/DDBJ databases">
        <title>Whole genome shotgun sequence of Sinosporangium siamense NBRC 109515.</title>
        <authorList>
            <person name="Komaki H."/>
            <person name="Tamura T."/>
        </authorList>
    </citation>
    <scope>NUCLEOTIDE SEQUENCE</scope>
    <source>
        <strain evidence="2">NBRC 109515</strain>
    </source>
</reference>